<feature type="transmembrane region" description="Helical" evidence="1">
    <location>
        <begin position="242"/>
        <end position="262"/>
    </location>
</feature>
<dbReference type="EMBL" id="JBHSMP010000021">
    <property type="protein sequence ID" value="MFC5430697.1"/>
    <property type="molecule type" value="Genomic_DNA"/>
</dbReference>
<feature type="transmembrane region" description="Helical" evidence="1">
    <location>
        <begin position="117"/>
        <end position="135"/>
    </location>
</feature>
<dbReference type="Pfam" id="PF00892">
    <property type="entry name" value="EamA"/>
    <property type="match status" value="2"/>
</dbReference>
<dbReference type="RefSeq" id="WP_377713361.1">
    <property type="nucleotide sequence ID" value="NZ_JBHSMP010000021.1"/>
</dbReference>
<keyword evidence="1" id="KW-0812">Transmembrane</keyword>
<feature type="domain" description="EamA" evidence="2">
    <location>
        <begin position="150"/>
        <end position="285"/>
    </location>
</feature>
<keyword evidence="1" id="KW-1133">Transmembrane helix</keyword>
<keyword evidence="1" id="KW-0472">Membrane</keyword>
<comment type="caution">
    <text evidence="3">The sequence shown here is derived from an EMBL/GenBank/DDBJ whole genome shotgun (WGS) entry which is preliminary data.</text>
</comment>
<feature type="transmembrane region" description="Helical" evidence="1">
    <location>
        <begin position="176"/>
        <end position="199"/>
    </location>
</feature>
<dbReference type="PANTHER" id="PTHR22911:SF137">
    <property type="entry name" value="SOLUTE CARRIER FAMILY 35 MEMBER G2-RELATED"/>
    <property type="match status" value="1"/>
</dbReference>
<dbReference type="PANTHER" id="PTHR22911">
    <property type="entry name" value="ACYL-MALONYL CONDENSING ENZYME-RELATED"/>
    <property type="match status" value="1"/>
</dbReference>
<feature type="domain" description="EamA" evidence="2">
    <location>
        <begin position="2"/>
        <end position="133"/>
    </location>
</feature>
<evidence type="ECO:0000313" key="3">
    <source>
        <dbReference type="EMBL" id="MFC5430697.1"/>
    </source>
</evidence>
<sequence length="287" mass="29537">MGSVLALLSSVCYGTADFLGGYATRRVSIGYVLLWNQIPGLLITGLFTLLTPGAMTNPTDWLWSVGAGLCISIQLPALYLALGVGPMAVVAPVTALIGIVAPMIFGVLVGHESPSPTAYAGCLLGALAVAIVSGAEHVSADRDDNRQAGRGLLLATVAGTCIAMTYICLKQVSVHAGFVPLFTARSVALGLVVVATLAGQRTMFAARPNPGAAALIALSGCLDASGTALFRSALIHRGPLSIVATLVSLYPLTTVLLATTLLRERLTWQRMVGVLLALSGIALMVRG</sequence>
<evidence type="ECO:0000313" key="4">
    <source>
        <dbReference type="Proteomes" id="UP001596103"/>
    </source>
</evidence>
<feature type="transmembrane region" description="Helical" evidence="1">
    <location>
        <begin position="88"/>
        <end position="110"/>
    </location>
</feature>
<feature type="transmembrane region" description="Helical" evidence="1">
    <location>
        <begin position="147"/>
        <end position="169"/>
    </location>
</feature>
<reference evidence="4" key="1">
    <citation type="journal article" date="2019" name="Int. J. Syst. Evol. Microbiol.">
        <title>The Global Catalogue of Microorganisms (GCM) 10K type strain sequencing project: providing services to taxonomists for standard genome sequencing and annotation.</title>
        <authorList>
            <consortium name="The Broad Institute Genomics Platform"/>
            <consortium name="The Broad Institute Genome Sequencing Center for Infectious Disease"/>
            <person name="Wu L."/>
            <person name="Ma J."/>
        </authorList>
    </citation>
    <scope>NUCLEOTIDE SEQUENCE [LARGE SCALE GENOMIC DNA]</scope>
    <source>
        <strain evidence="4">CCUG 56042</strain>
    </source>
</reference>
<dbReference type="InterPro" id="IPR037185">
    <property type="entry name" value="EmrE-like"/>
</dbReference>
<evidence type="ECO:0000259" key="2">
    <source>
        <dbReference type="Pfam" id="PF00892"/>
    </source>
</evidence>
<proteinExistence type="predicted"/>
<protein>
    <submittedName>
        <fullName evidence="3">EamA family transporter</fullName>
    </submittedName>
</protein>
<organism evidence="3 4">
    <name type="scientific">Paraburkholderia denitrificans</name>
    <dbReference type="NCBI Taxonomy" id="694025"/>
    <lineage>
        <taxon>Bacteria</taxon>
        <taxon>Pseudomonadati</taxon>
        <taxon>Pseudomonadota</taxon>
        <taxon>Betaproteobacteria</taxon>
        <taxon>Burkholderiales</taxon>
        <taxon>Burkholderiaceae</taxon>
        <taxon>Paraburkholderia</taxon>
    </lineage>
</organism>
<feature type="transmembrane region" description="Helical" evidence="1">
    <location>
        <begin position="268"/>
        <end position="285"/>
    </location>
</feature>
<feature type="transmembrane region" description="Helical" evidence="1">
    <location>
        <begin position="62"/>
        <end position="82"/>
    </location>
</feature>
<feature type="transmembrane region" description="Helical" evidence="1">
    <location>
        <begin position="32"/>
        <end position="50"/>
    </location>
</feature>
<dbReference type="Gene3D" id="1.10.3730.20">
    <property type="match status" value="1"/>
</dbReference>
<gene>
    <name evidence="3" type="ORF">ACFPTO_18100</name>
</gene>
<evidence type="ECO:0000256" key="1">
    <source>
        <dbReference type="SAM" id="Phobius"/>
    </source>
</evidence>
<accession>A0ABW0JC21</accession>
<dbReference type="SUPFAM" id="SSF103481">
    <property type="entry name" value="Multidrug resistance efflux transporter EmrE"/>
    <property type="match status" value="2"/>
</dbReference>
<dbReference type="Proteomes" id="UP001596103">
    <property type="component" value="Unassembled WGS sequence"/>
</dbReference>
<keyword evidence="4" id="KW-1185">Reference proteome</keyword>
<name>A0ABW0JC21_9BURK</name>
<feature type="transmembrane region" description="Helical" evidence="1">
    <location>
        <begin position="211"/>
        <end position="230"/>
    </location>
</feature>
<dbReference type="InterPro" id="IPR000620">
    <property type="entry name" value="EamA_dom"/>
</dbReference>